<dbReference type="KEGG" id="ffu:CLAFUR5_04482"/>
<dbReference type="Proteomes" id="UP000756132">
    <property type="component" value="Chromosome 4"/>
</dbReference>
<dbReference type="GeneID" id="71984360"/>
<dbReference type="OMA" id="CFWIVVM"/>
<evidence type="ECO:0000313" key="1">
    <source>
        <dbReference type="EMBL" id="UJO16714.1"/>
    </source>
</evidence>
<dbReference type="GO" id="GO:0008474">
    <property type="term" value="F:palmitoyl-(protein) hydrolase activity"/>
    <property type="evidence" value="ECO:0007669"/>
    <property type="project" value="TreeGrafter"/>
</dbReference>
<organism evidence="1 2">
    <name type="scientific">Passalora fulva</name>
    <name type="common">Tomato leaf mold</name>
    <name type="synonym">Cladosporium fulvum</name>
    <dbReference type="NCBI Taxonomy" id="5499"/>
    <lineage>
        <taxon>Eukaryota</taxon>
        <taxon>Fungi</taxon>
        <taxon>Dikarya</taxon>
        <taxon>Ascomycota</taxon>
        <taxon>Pezizomycotina</taxon>
        <taxon>Dothideomycetes</taxon>
        <taxon>Dothideomycetidae</taxon>
        <taxon>Mycosphaerellales</taxon>
        <taxon>Mycosphaerellaceae</taxon>
        <taxon>Fulvia</taxon>
    </lineage>
</organism>
<dbReference type="AlphaFoldDB" id="A0A9Q8LFY8"/>
<dbReference type="SUPFAM" id="SSF53474">
    <property type="entry name" value="alpha/beta-Hydrolases"/>
    <property type="match status" value="1"/>
</dbReference>
<protein>
    <recommendedName>
        <fullName evidence="3">Alpha/beta superfamily hydrolase</fullName>
    </recommendedName>
</protein>
<keyword evidence="2" id="KW-1185">Reference proteome</keyword>
<accession>A0A9Q8LFY8</accession>
<dbReference type="PANTHER" id="PTHR12277">
    <property type="entry name" value="ALPHA/BETA HYDROLASE DOMAIN-CONTAINING PROTEIN"/>
    <property type="match status" value="1"/>
</dbReference>
<dbReference type="EMBL" id="CP090166">
    <property type="protein sequence ID" value="UJO16714.1"/>
    <property type="molecule type" value="Genomic_DNA"/>
</dbReference>
<reference evidence="1" key="2">
    <citation type="journal article" date="2022" name="Microb. Genom.">
        <title>A chromosome-scale genome assembly of the tomato pathogen Cladosporium fulvum reveals a compartmentalized genome architecture and the presence of a dispensable chromosome.</title>
        <authorList>
            <person name="Zaccaron A.Z."/>
            <person name="Chen L.H."/>
            <person name="Samaras A."/>
            <person name="Stergiopoulos I."/>
        </authorList>
    </citation>
    <scope>NUCLEOTIDE SEQUENCE</scope>
    <source>
        <strain evidence="1">Race5_Kim</strain>
    </source>
</reference>
<sequence length="311" mass="34760">MTIIFQDKIIYMPYMPPFARSEKMEDYTASCKPVQWEHRHIKSMDGTKIAICIGSIPQSRTEMVNVGTRKHVVICYFQGNGSSPPPRLPLLSNVLKSVQAHRVRSATDTQYTIVVLAYRGYWTSAGRASQAGIELDAQALLQWVTTEYGGDDSDLQIVLWGQSIGAGIASTATATYVCNSNVVAKPPITGLVLETPFTGIKSMLLALYPQTWLPYRYLWPFLWNFWDSEAALRRIGESARLPKVLLLPATRDEVVPPSEVDKLQRICIENGLDTQRNNIMGALHTEATTRREGQEAVAKFVIEVSDEAHRS</sequence>
<proteinExistence type="predicted"/>
<dbReference type="InterPro" id="IPR029058">
    <property type="entry name" value="AB_hydrolase_fold"/>
</dbReference>
<dbReference type="OrthoDB" id="10249433at2759"/>
<dbReference type="PANTHER" id="PTHR12277:SF64">
    <property type="entry name" value="SUPERFAMILY HYDROLASE, PUTATIVE (AFU_ORTHOLOGUE AFUA_3G01760)-RELATED"/>
    <property type="match status" value="1"/>
</dbReference>
<name>A0A9Q8LFY8_PASFU</name>
<reference evidence="1" key="1">
    <citation type="submission" date="2021-12" db="EMBL/GenBank/DDBJ databases">
        <authorList>
            <person name="Zaccaron A."/>
            <person name="Stergiopoulos I."/>
        </authorList>
    </citation>
    <scope>NUCLEOTIDE SEQUENCE</scope>
    <source>
        <strain evidence="1">Race5_Kim</strain>
    </source>
</reference>
<dbReference type="GO" id="GO:0016020">
    <property type="term" value="C:membrane"/>
    <property type="evidence" value="ECO:0007669"/>
    <property type="project" value="TreeGrafter"/>
</dbReference>
<dbReference type="Gene3D" id="3.40.50.1820">
    <property type="entry name" value="alpha/beta hydrolase"/>
    <property type="match status" value="1"/>
</dbReference>
<dbReference type="RefSeq" id="XP_047761080.1">
    <property type="nucleotide sequence ID" value="XM_047903630.1"/>
</dbReference>
<evidence type="ECO:0008006" key="3">
    <source>
        <dbReference type="Google" id="ProtNLM"/>
    </source>
</evidence>
<evidence type="ECO:0000313" key="2">
    <source>
        <dbReference type="Proteomes" id="UP000756132"/>
    </source>
</evidence>
<gene>
    <name evidence="1" type="ORF">CLAFUR5_04482</name>
</gene>